<gene>
    <name evidence="3" type="ORF">FHS79_003455</name>
</gene>
<dbReference type="Gene3D" id="3.40.50.150">
    <property type="entry name" value="Vaccinia Virus protein VP39"/>
    <property type="match status" value="1"/>
</dbReference>
<keyword evidence="3" id="KW-0489">Methyltransferase</keyword>
<dbReference type="GO" id="GO:0008757">
    <property type="term" value="F:S-adenosylmethionine-dependent methyltransferase activity"/>
    <property type="evidence" value="ECO:0007669"/>
    <property type="project" value="InterPro"/>
</dbReference>
<keyword evidence="1" id="KW-0732">Signal</keyword>
<dbReference type="InterPro" id="IPR029063">
    <property type="entry name" value="SAM-dependent_MTases_sf"/>
</dbReference>
<evidence type="ECO:0000256" key="1">
    <source>
        <dbReference type="SAM" id="SignalP"/>
    </source>
</evidence>
<name>A0A841L9N6_9SPHN</name>
<dbReference type="GO" id="GO:0032259">
    <property type="term" value="P:methylation"/>
    <property type="evidence" value="ECO:0007669"/>
    <property type="project" value="UniProtKB-KW"/>
</dbReference>
<keyword evidence="3" id="KW-0808">Transferase</keyword>
<dbReference type="SUPFAM" id="SSF53335">
    <property type="entry name" value="S-adenosyl-L-methionine-dependent methyltransferases"/>
    <property type="match status" value="1"/>
</dbReference>
<evidence type="ECO:0000259" key="2">
    <source>
        <dbReference type="Pfam" id="PF08241"/>
    </source>
</evidence>
<dbReference type="InterPro" id="IPR016980">
    <property type="entry name" value="S-AdoMet-dep_MeTrfase_Alr7345"/>
</dbReference>
<feature type="domain" description="Methyltransferase type 11" evidence="2">
    <location>
        <begin position="66"/>
        <end position="176"/>
    </location>
</feature>
<sequence>MRFLLVLLALLAANAHAAEPPAGSPPGIAPAVAMNDRPMPERALDVSRKPVEVLKFLGLRRGDRVLDVMTGNGYYAEIIGNSIGSYGTVLAMEPTVFADARSRAAFAQLVGRVPNVAMIEVMPVDLDPPANAYDFVLMHLVYHNAYWSSDKYEFPQIDPDAFLRRIYEATRPGGIVGVIDHLAVPGGGTRAVANKLHRIDPAVVKADFARAGFKLEAESDLLSNPADDHSKSIFDPAIRGKTDRFVMRFRKPIEIMNP</sequence>
<dbReference type="EMBL" id="JACIIV010000037">
    <property type="protein sequence ID" value="MBB6229254.1"/>
    <property type="molecule type" value="Genomic_DNA"/>
</dbReference>
<proteinExistence type="predicted"/>
<dbReference type="RefSeq" id="WP_184202803.1">
    <property type="nucleotide sequence ID" value="NZ_BMOX01000063.1"/>
</dbReference>
<accession>A0A841L9N6</accession>
<keyword evidence="4" id="KW-1185">Reference proteome</keyword>
<dbReference type="Pfam" id="PF08241">
    <property type="entry name" value="Methyltransf_11"/>
    <property type="match status" value="1"/>
</dbReference>
<protein>
    <submittedName>
        <fullName evidence="3">Putative methyltransferase</fullName>
    </submittedName>
</protein>
<comment type="caution">
    <text evidence="3">The sequence shown here is derived from an EMBL/GenBank/DDBJ whole genome shotgun (WGS) entry which is preliminary data.</text>
</comment>
<evidence type="ECO:0000313" key="3">
    <source>
        <dbReference type="EMBL" id="MBB6229254.1"/>
    </source>
</evidence>
<dbReference type="PIRSF" id="PIRSF031679">
    <property type="entry name" value="Mtase_Alr7345_prd"/>
    <property type="match status" value="1"/>
</dbReference>
<feature type="signal peptide" evidence="1">
    <location>
        <begin position="1"/>
        <end position="17"/>
    </location>
</feature>
<evidence type="ECO:0000313" key="4">
    <source>
        <dbReference type="Proteomes" id="UP000538147"/>
    </source>
</evidence>
<reference evidence="3 4" key="1">
    <citation type="submission" date="2020-08" db="EMBL/GenBank/DDBJ databases">
        <title>Genomic Encyclopedia of Type Strains, Phase IV (KMG-IV): sequencing the most valuable type-strain genomes for metagenomic binning, comparative biology and taxonomic classification.</title>
        <authorList>
            <person name="Goeker M."/>
        </authorList>
    </citation>
    <scope>NUCLEOTIDE SEQUENCE [LARGE SCALE GENOMIC DNA]</scope>
    <source>
        <strain evidence="3 4">DSM 102189</strain>
    </source>
</reference>
<dbReference type="CDD" id="cd02440">
    <property type="entry name" value="AdoMet_MTases"/>
    <property type="match status" value="1"/>
</dbReference>
<organism evidence="3 4">
    <name type="scientific">Polymorphobacter multimanifer</name>
    <dbReference type="NCBI Taxonomy" id="1070431"/>
    <lineage>
        <taxon>Bacteria</taxon>
        <taxon>Pseudomonadati</taxon>
        <taxon>Pseudomonadota</taxon>
        <taxon>Alphaproteobacteria</taxon>
        <taxon>Sphingomonadales</taxon>
        <taxon>Sphingosinicellaceae</taxon>
        <taxon>Polymorphobacter</taxon>
    </lineage>
</organism>
<dbReference type="AlphaFoldDB" id="A0A841L9N6"/>
<dbReference type="Proteomes" id="UP000538147">
    <property type="component" value="Unassembled WGS sequence"/>
</dbReference>
<feature type="chain" id="PRO_5032783294" evidence="1">
    <location>
        <begin position="18"/>
        <end position="258"/>
    </location>
</feature>
<dbReference type="InterPro" id="IPR013216">
    <property type="entry name" value="Methyltransf_11"/>
</dbReference>